<evidence type="ECO:0000313" key="1">
    <source>
        <dbReference type="EMBL" id="OWT42650.1"/>
    </source>
</evidence>
<dbReference type="KEGG" id="pchm:VFPPC_18210"/>
<evidence type="ECO:0000313" key="2">
    <source>
        <dbReference type="Proteomes" id="UP000078397"/>
    </source>
</evidence>
<dbReference type="GeneID" id="33937058"/>
<dbReference type="AlphaFoldDB" id="A0A219AP72"/>
<keyword evidence="2" id="KW-1185">Reference proteome</keyword>
<dbReference type="Proteomes" id="UP000078397">
    <property type="component" value="Unassembled WGS sequence"/>
</dbReference>
<comment type="caution">
    <text evidence="1">The sequence shown here is derived from an EMBL/GenBank/DDBJ whole genome shotgun (WGS) entry which is preliminary data.</text>
</comment>
<sequence length="127" mass="13890">MVFHGNGRSEKKVVLITSRYNVCTLLVNTLAGSGQRREGCFRDNLFSSSASSLTSLGAQGYPISPYQCARYGAYGSGPAVPRVGSAYSGHIGNVFCLIVTKLDLFSWRCASDWSTFRLHKFAHCHMS</sequence>
<reference evidence="1 2" key="1">
    <citation type="journal article" date="2016" name="PLoS Pathog.">
        <title>Biosynthesis of antibiotic leucinostatins in bio-control fungus Purpureocillium lilacinum and their inhibition on phytophthora revealed by genome mining.</title>
        <authorList>
            <person name="Wang G."/>
            <person name="Liu Z."/>
            <person name="Lin R."/>
            <person name="Li E."/>
            <person name="Mao Z."/>
            <person name="Ling J."/>
            <person name="Yang Y."/>
            <person name="Yin W.B."/>
            <person name="Xie B."/>
        </authorList>
    </citation>
    <scope>NUCLEOTIDE SEQUENCE [LARGE SCALE GENOMIC DNA]</scope>
    <source>
        <strain evidence="1">170</strain>
    </source>
</reference>
<gene>
    <name evidence="1" type="ORF">VFPPC_18210</name>
</gene>
<dbReference type="EMBL" id="LSBJ02000008">
    <property type="protein sequence ID" value="OWT42650.1"/>
    <property type="molecule type" value="Genomic_DNA"/>
</dbReference>
<dbReference type="RefSeq" id="XP_022285136.1">
    <property type="nucleotide sequence ID" value="XM_022429859.1"/>
</dbReference>
<proteinExistence type="predicted"/>
<accession>A0A219AP72</accession>
<name>A0A219AP72_METCM</name>
<organism evidence="1 2">
    <name type="scientific">Pochonia chlamydosporia 170</name>
    <dbReference type="NCBI Taxonomy" id="1380566"/>
    <lineage>
        <taxon>Eukaryota</taxon>
        <taxon>Fungi</taxon>
        <taxon>Dikarya</taxon>
        <taxon>Ascomycota</taxon>
        <taxon>Pezizomycotina</taxon>
        <taxon>Sordariomycetes</taxon>
        <taxon>Hypocreomycetidae</taxon>
        <taxon>Hypocreales</taxon>
        <taxon>Clavicipitaceae</taxon>
        <taxon>Pochonia</taxon>
    </lineage>
</organism>
<protein>
    <submittedName>
        <fullName evidence="1">Uncharacterized protein</fullName>
    </submittedName>
</protein>